<dbReference type="PANTHER" id="PTHR24348">
    <property type="entry name" value="SERINE/THREONINE-PROTEIN KINASE UNC-51-RELATED"/>
    <property type="match status" value="1"/>
</dbReference>
<keyword evidence="8" id="KW-0067">ATP-binding</keyword>
<evidence type="ECO:0000256" key="13">
    <source>
        <dbReference type="ARBA" id="ARBA00048679"/>
    </source>
</evidence>
<keyword evidence="9" id="KW-0653">Protein transport</keyword>
<evidence type="ECO:0000313" key="18">
    <source>
        <dbReference type="Proteomes" id="UP000738349"/>
    </source>
</evidence>
<keyword evidence="18" id="KW-1185">Reference proteome</keyword>
<dbReference type="GO" id="GO:0004674">
    <property type="term" value="F:protein serine/threonine kinase activity"/>
    <property type="evidence" value="ECO:0007669"/>
    <property type="project" value="UniProtKB-KW"/>
</dbReference>
<comment type="caution">
    <text evidence="17">The sequence shown here is derived from an EMBL/GenBank/DDBJ whole genome shotgun (WGS) entry which is preliminary data.</text>
</comment>
<dbReference type="PROSITE" id="PS00108">
    <property type="entry name" value="PROTEIN_KINASE_ST"/>
    <property type="match status" value="1"/>
</dbReference>
<dbReference type="InterPro" id="IPR011047">
    <property type="entry name" value="Quinoprotein_ADH-like_sf"/>
</dbReference>
<dbReference type="InterPro" id="IPR001680">
    <property type="entry name" value="WD40_rpt"/>
</dbReference>
<evidence type="ECO:0000256" key="14">
    <source>
        <dbReference type="PROSITE-ProRule" id="PRU00221"/>
    </source>
</evidence>
<gene>
    <name evidence="17" type="ORF">EDB81DRAFT_810051</name>
</gene>
<dbReference type="PROSITE" id="PS50082">
    <property type="entry name" value="WD_REPEATS_2"/>
    <property type="match status" value="1"/>
</dbReference>
<dbReference type="EMBL" id="JAGMUV010000020">
    <property type="protein sequence ID" value="KAH7125844.1"/>
    <property type="molecule type" value="Genomic_DNA"/>
</dbReference>
<keyword evidence="10" id="KW-0072">Autophagy</keyword>
<evidence type="ECO:0000256" key="1">
    <source>
        <dbReference type="ARBA" id="ARBA00004623"/>
    </source>
</evidence>
<evidence type="ECO:0000256" key="2">
    <source>
        <dbReference type="ARBA" id="ARBA00012513"/>
    </source>
</evidence>
<evidence type="ECO:0000256" key="9">
    <source>
        <dbReference type="ARBA" id="ARBA00022927"/>
    </source>
</evidence>
<evidence type="ECO:0000256" key="8">
    <source>
        <dbReference type="ARBA" id="ARBA00022840"/>
    </source>
</evidence>
<comment type="subcellular location">
    <subcellularLocation>
        <location evidence="1">Preautophagosomal structure membrane</location>
        <topology evidence="1">Peripheral membrane protein</topology>
    </subcellularLocation>
</comment>
<dbReference type="SMART" id="SM00220">
    <property type="entry name" value="S_TKc"/>
    <property type="match status" value="1"/>
</dbReference>
<reference evidence="17" key="1">
    <citation type="journal article" date="2021" name="Nat. Commun.">
        <title>Genetic determinants of endophytism in the Arabidopsis root mycobiome.</title>
        <authorList>
            <person name="Mesny F."/>
            <person name="Miyauchi S."/>
            <person name="Thiergart T."/>
            <person name="Pickel B."/>
            <person name="Atanasova L."/>
            <person name="Karlsson M."/>
            <person name="Huettel B."/>
            <person name="Barry K.W."/>
            <person name="Haridas S."/>
            <person name="Chen C."/>
            <person name="Bauer D."/>
            <person name="Andreopoulos W."/>
            <person name="Pangilinan J."/>
            <person name="LaButti K."/>
            <person name="Riley R."/>
            <person name="Lipzen A."/>
            <person name="Clum A."/>
            <person name="Drula E."/>
            <person name="Henrissat B."/>
            <person name="Kohler A."/>
            <person name="Grigoriev I.V."/>
            <person name="Martin F.M."/>
            <person name="Hacquard S."/>
        </authorList>
    </citation>
    <scope>NUCLEOTIDE SEQUENCE</scope>
    <source>
        <strain evidence="17">MPI-CAGE-AT-0147</strain>
    </source>
</reference>
<evidence type="ECO:0000256" key="15">
    <source>
        <dbReference type="SAM" id="MobiDB-lite"/>
    </source>
</evidence>
<feature type="compositionally biased region" description="Polar residues" evidence="15">
    <location>
        <begin position="379"/>
        <end position="389"/>
    </location>
</feature>
<name>A0A9P9DTP7_9HYPO</name>
<comment type="catalytic activity">
    <reaction evidence="12">
        <text>L-threonyl-[protein] + ATP = O-phospho-L-threonyl-[protein] + ADP + H(+)</text>
        <dbReference type="Rhea" id="RHEA:46608"/>
        <dbReference type="Rhea" id="RHEA-COMP:11060"/>
        <dbReference type="Rhea" id="RHEA-COMP:11605"/>
        <dbReference type="ChEBI" id="CHEBI:15378"/>
        <dbReference type="ChEBI" id="CHEBI:30013"/>
        <dbReference type="ChEBI" id="CHEBI:30616"/>
        <dbReference type="ChEBI" id="CHEBI:61977"/>
        <dbReference type="ChEBI" id="CHEBI:456216"/>
        <dbReference type="EC" id="2.7.11.1"/>
    </reaction>
</comment>
<evidence type="ECO:0000256" key="11">
    <source>
        <dbReference type="ARBA" id="ARBA00030237"/>
    </source>
</evidence>
<dbReference type="EC" id="2.7.11.1" evidence="2"/>
<dbReference type="SMART" id="SM00320">
    <property type="entry name" value="WD40"/>
    <property type="match status" value="3"/>
</dbReference>
<dbReference type="Gene3D" id="1.10.510.10">
    <property type="entry name" value="Transferase(Phosphotransferase) domain 1"/>
    <property type="match status" value="1"/>
</dbReference>
<evidence type="ECO:0000256" key="7">
    <source>
        <dbReference type="ARBA" id="ARBA00022777"/>
    </source>
</evidence>
<dbReference type="Pfam" id="PF00069">
    <property type="entry name" value="Pkinase"/>
    <property type="match status" value="1"/>
</dbReference>
<sequence length="772" mass="85695">MEKDLPDLACQIPDLVRDWELECSEINDACTVHASYVSDPAKGIWRQRIEEKWERKKFLGRGTFGLVSLQECTSGPQVGNDRAVKQISISSGQSTTEMKHLSRELLAVIKFSHKQYQDFFVSCCGWYYDRGSIFIAMEYLRLGNLESHLQQPLSEAEARVISQQTLMGLEFMHRSNIAHRDIKPQNILVKQKHPNWWVKIADFGCSKQNQSTALHTQIGTPAYLAPELYPYLLPDYDGTYSVAVDIWAVGAIAFRIMTGRLPFAMPPGSDLKRYVSGGPFPADDALSKESAAWITHAMSPDHTRRATASEALTGSWISTPLVIPQASAAAIEPETAMRESASNEVEDPSLSLQAWTTLSNLANHLPDAGHTEESALSPPASTSEHQGQVDQPVNDAFESTIMSISTETTIPPKAEAQQNQKEFSRIQEIRTSDSVLSIIFSHNGKLLATILGEKAVEKFGGNIGIWRPNEQGNWVIKEYLPVVAYQVAFTLDGTQLITNSYGKLNRVQNASPSLITWQLALRHPAIRVRDHPEIRISRRPWLISTALSSDAQRFAVASSATLPSQNGTKFWQRNTRTGEFEMLLASVNLIPKSRTIFVSHNGHLFVEQGLSGVLRLYSGLTWAKLSSYILGGNPPPLEDFKIQTAVFSPDDHWFVVATKGGRTSGIAGSTKFFRIIGGQRWIMHRIISHGFSQVNSVAFSPDSQRVALGWDHGRIELLNIQDIDLPQANQWLETRTANVSALAFSPDGTQLVSGSDRSLTVWSLSQDTSNEL</sequence>
<keyword evidence="3" id="KW-0813">Transport</keyword>
<keyword evidence="14" id="KW-0853">WD repeat</keyword>
<dbReference type="GO" id="GO:0005776">
    <property type="term" value="C:autophagosome"/>
    <property type="evidence" value="ECO:0007669"/>
    <property type="project" value="TreeGrafter"/>
</dbReference>
<dbReference type="PROSITE" id="PS50294">
    <property type="entry name" value="WD_REPEATS_REGION"/>
    <property type="match status" value="1"/>
</dbReference>
<dbReference type="GO" id="GO:0000045">
    <property type="term" value="P:autophagosome assembly"/>
    <property type="evidence" value="ECO:0007669"/>
    <property type="project" value="TreeGrafter"/>
</dbReference>
<keyword evidence="7 17" id="KW-0418">Kinase</keyword>
<dbReference type="Proteomes" id="UP000738349">
    <property type="component" value="Unassembled WGS sequence"/>
</dbReference>
<dbReference type="GO" id="GO:0034045">
    <property type="term" value="C:phagophore assembly site membrane"/>
    <property type="evidence" value="ECO:0007669"/>
    <property type="project" value="UniProtKB-SubCell"/>
</dbReference>
<dbReference type="Gene3D" id="2.130.10.10">
    <property type="entry name" value="YVTN repeat-like/Quinoprotein amine dehydrogenase"/>
    <property type="match status" value="2"/>
</dbReference>
<accession>A0A9P9DTP7</accession>
<evidence type="ECO:0000259" key="16">
    <source>
        <dbReference type="PROSITE" id="PS50011"/>
    </source>
</evidence>
<dbReference type="SUPFAM" id="SSF56112">
    <property type="entry name" value="Protein kinase-like (PK-like)"/>
    <property type="match status" value="1"/>
</dbReference>
<keyword evidence="5" id="KW-0808">Transferase</keyword>
<dbReference type="InterPro" id="IPR015943">
    <property type="entry name" value="WD40/YVTN_repeat-like_dom_sf"/>
</dbReference>
<dbReference type="GO" id="GO:0061709">
    <property type="term" value="P:reticulophagy"/>
    <property type="evidence" value="ECO:0007669"/>
    <property type="project" value="TreeGrafter"/>
</dbReference>
<keyword evidence="6" id="KW-0547">Nucleotide-binding</keyword>
<organism evidence="17 18">
    <name type="scientific">Dactylonectria macrodidyma</name>
    <dbReference type="NCBI Taxonomy" id="307937"/>
    <lineage>
        <taxon>Eukaryota</taxon>
        <taxon>Fungi</taxon>
        <taxon>Dikarya</taxon>
        <taxon>Ascomycota</taxon>
        <taxon>Pezizomycotina</taxon>
        <taxon>Sordariomycetes</taxon>
        <taxon>Hypocreomycetidae</taxon>
        <taxon>Hypocreales</taxon>
        <taxon>Nectriaceae</taxon>
        <taxon>Dactylonectria</taxon>
    </lineage>
</organism>
<evidence type="ECO:0000256" key="5">
    <source>
        <dbReference type="ARBA" id="ARBA00022679"/>
    </source>
</evidence>
<protein>
    <recommendedName>
        <fullName evidence="2">non-specific serine/threonine protein kinase</fullName>
        <ecNumber evidence="2">2.7.11.1</ecNumber>
    </recommendedName>
    <alternativeName>
        <fullName evidence="11">Autophagy-related protein 1</fullName>
    </alternativeName>
</protein>
<dbReference type="OrthoDB" id="10252171at2759"/>
<dbReference type="SUPFAM" id="SSF50998">
    <property type="entry name" value="Quinoprotein alcohol dehydrogenase-like"/>
    <property type="match status" value="1"/>
</dbReference>
<evidence type="ECO:0000256" key="4">
    <source>
        <dbReference type="ARBA" id="ARBA00022527"/>
    </source>
</evidence>
<evidence type="ECO:0000256" key="12">
    <source>
        <dbReference type="ARBA" id="ARBA00047899"/>
    </source>
</evidence>
<keyword evidence="4" id="KW-0723">Serine/threonine-protein kinase</keyword>
<dbReference type="PROSITE" id="PS50011">
    <property type="entry name" value="PROTEIN_KINASE_DOM"/>
    <property type="match status" value="1"/>
</dbReference>
<dbReference type="InterPro" id="IPR011009">
    <property type="entry name" value="Kinase-like_dom_sf"/>
</dbReference>
<dbReference type="GO" id="GO:0015031">
    <property type="term" value="P:protein transport"/>
    <property type="evidence" value="ECO:0007669"/>
    <property type="project" value="UniProtKB-KW"/>
</dbReference>
<dbReference type="GO" id="GO:0010506">
    <property type="term" value="P:regulation of autophagy"/>
    <property type="evidence" value="ECO:0007669"/>
    <property type="project" value="InterPro"/>
</dbReference>
<dbReference type="AlphaFoldDB" id="A0A9P9DTP7"/>
<dbReference type="GO" id="GO:0000422">
    <property type="term" value="P:autophagy of mitochondrion"/>
    <property type="evidence" value="ECO:0007669"/>
    <property type="project" value="TreeGrafter"/>
</dbReference>
<feature type="domain" description="Protein kinase" evidence="16">
    <location>
        <begin position="53"/>
        <end position="317"/>
    </location>
</feature>
<dbReference type="GO" id="GO:0005524">
    <property type="term" value="F:ATP binding"/>
    <property type="evidence" value="ECO:0007669"/>
    <property type="project" value="UniProtKB-KW"/>
</dbReference>
<dbReference type="Pfam" id="PF00400">
    <property type="entry name" value="WD40"/>
    <property type="match status" value="1"/>
</dbReference>
<dbReference type="InterPro" id="IPR008271">
    <property type="entry name" value="Ser/Thr_kinase_AS"/>
</dbReference>
<proteinExistence type="predicted"/>
<dbReference type="InterPro" id="IPR045269">
    <property type="entry name" value="Atg1-like"/>
</dbReference>
<evidence type="ECO:0000256" key="10">
    <source>
        <dbReference type="ARBA" id="ARBA00023006"/>
    </source>
</evidence>
<feature type="region of interest" description="Disordered" evidence="15">
    <location>
        <begin position="364"/>
        <end position="389"/>
    </location>
</feature>
<dbReference type="GO" id="GO:0005829">
    <property type="term" value="C:cytosol"/>
    <property type="evidence" value="ECO:0007669"/>
    <property type="project" value="TreeGrafter"/>
</dbReference>
<evidence type="ECO:0000256" key="6">
    <source>
        <dbReference type="ARBA" id="ARBA00022741"/>
    </source>
</evidence>
<evidence type="ECO:0000313" key="17">
    <source>
        <dbReference type="EMBL" id="KAH7125844.1"/>
    </source>
</evidence>
<dbReference type="PANTHER" id="PTHR24348:SF22">
    <property type="entry name" value="NON-SPECIFIC SERINE_THREONINE PROTEIN KINASE"/>
    <property type="match status" value="1"/>
</dbReference>
<feature type="repeat" description="WD" evidence="14">
    <location>
        <begin position="732"/>
        <end position="772"/>
    </location>
</feature>
<evidence type="ECO:0000256" key="3">
    <source>
        <dbReference type="ARBA" id="ARBA00022448"/>
    </source>
</evidence>
<dbReference type="InterPro" id="IPR000719">
    <property type="entry name" value="Prot_kinase_dom"/>
</dbReference>
<comment type="catalytic activity">
    <reaction evidence="13">
        <text>L-seryl-[protein] + ATP = O-phospho-L-seryl-[protein] + ADP + H(+)</text>
        <dbReference type="Rhea" id="RHEA:17989"/>
        <dbReference type="Rhea" id="RHEA-COMP:9863"/>
        <dbReference type="Rhea" id="RHEA-COMP:11604"/>
        <dbReference type="ChEBI" id="CHEBI:15378"/>
        <dbReference type="ChEBI" id="CHEBI:29999"/>
        <dbReference type="ChEBI" id="CHEBI:30616"/>
        <dbReference type="ChEBI" id="CHEBI:83421"/>
        <dbReference type="ChEBI" id="CHEBI:456216"/>
        <dbReference type="EC" id="2.7.11.1"/>
    </reaction>
</comment>
<dbReference type="GO" id="GO:0042594">
    <property type="term" value="P:response to starvation"/>
    <property type="evidence" value="ECO:0007669"/>
    <property type="project" value="TreeGrafter"/>
</dbReference>
<dbReference type="GO" id="GO:0034727">
    <property type="term" value="P:piecemeal microautophagy of the nucleus"/>
    <property type="evidence" value="ECO:0007669"/>
    <property type="project" value="TreeGrafter"/>
</dbReference>